<comment type="caution">
    <text evidence="4">The sequence shown here is derived from an EMBL/GenBank/DDBJ whole genome shotgun (WGS) entry which is preliminary data.</text>
</comment>
<organism evidence="4 5">
    <name type="scientific">Candidatus Daviesbacteria bacterium GW2011_GWF2_38_6</name>
    <dbReference type="NCBI Taxonomy" id="1618432"/>
    <lineage>
        <taxon>Bacteria</taxon>
        <taxon>Candidatus Daviesiibacteriota</taxon>
    </lineage>
</organism>
<reference evidence="4 5" key="1">
    <citation type="journal article" date="2015" name="Nature">
        <title>rRNA introns, odd ribosomes, and small enigmatic genomes across a large radiation of phyla.</title>
        <authorList>
            <person name="Brown C.T."/>
            <person name="Hug L.A."/>
            <person name="Thomas B.C."/>
            <person name="Sharon I."/>
            <person name="Castelle C.J."/>
            <person name="Singh A."/>
            <person name="Wilkins M.J."/>
            <person name="Williams K.H."/>
            <person name="Banfield J.F."/>
        </authorList>
    </citation>
    <scope>NUCLEOTIDE SEQUENCE [LARGE SCALE GENOMIC DNA]</scope>
</reference>
<dbReference type="Pfam" id="PF00483">
    <property type="entry name" value="NTP_transferase"/>
    <property type="match status" value="1"/>
</dbReference>
<name>A0A0G0KR03_9BACT</name>
<dbReference type="GO" id="GO:0016779">
    <property type="term" value="F:nucleotidyltransferase activity"/>
    <property type="evidence" value="ECO:0007669"/>
    <property type="project" value="UniProtKB-KW"/>
</dbReference>
<dbReference type="PANTHER" id="PTHR43584">
    <property type="entry name" value="NUCLEOTIDYL TRANSFERASE"/>
    <property type="match status" value="1"/>
</dbReference>
<dbReference type="Gene3D" id="3.90.550.10">
    <property type="entry name" value="Spore Coat Polysaccharide Biosynthesis Protein SpsA, Chain A"/>
    <property type="match status" value="1"/>
</dbReference>
<feature type="domain" description="Nucleotidyl transferase" evidence="3">
    <location>
        <begin position="12"/>
        <end position="143"/>
    </location>
</feature>
<evidence type="ECO:0000259" key="3">
    <source>
        <dbReference type="Pfam" id="PF00483"/>
    </source>
</evidence>
<evidence type="ECO:0000256" key="1">
    <source>
        <dbReference type="ARBA" id="ARBA00022679"/>
    </source>
</evidence>
<dbReference type="Proteomes" id="UP000034324">
    <property type="component" value="Unassembled WGS sequence"/>
</dbReference>
<dbReference type="SUPFAM" id="SSF53448">
    <property type="entry name" value="Nucleotide-diphospho-sugar transferases"/>
    <property type="match status" value="1"/>
</dbReference>
<keyword evidence="1" id="KW-0808">Transferase</keyword>
<dbReference type="InterPro" id="IPR029044">
    <property type="entry name" value="Nucleotide-diphossugar_trans"/>
</dbReference>
<protein>
    <submittedName>
        <fullName evidence="4">HddC</fullName>
    </submittedName>
</protein>
<dbReference type="AlphaFoldDB" id="A0A0G0KR03"/>
<dbReference type="EMBL" id="LBVC01000032">
    <property type="protein sequence ID" value="KKQ77910.1"/>
    <property type="molecule type" value="Genomic_DNA"/>
</dbReference>
<evidence type="ECO:0000256" key="2">
    <source>
        <dbReference type="ARBA" id="ARBA00022695"/>
    </source>
</evidence>
<dbReference type="PANTHER" id="PTHR43584:SF8">
    <property type="entry name" value="N-ACETYLMURAMATE ALPHA-1-PHOSPHATE URIDYLYLTRANSFERASE"/>
    <property type="match status" value="1"/>
</dbReference>
<sequence>MFLPEMSESADAILLCGGQGLRLKELTGDTPKSIYEIAGKPLIQYSLDHLVCQHIRRLIFALDDHAVEVREWVISREFPGQEIHFSTQSQPGIVEAVKEASSLVQKDIFVVCNTDEIQDKFNLGAFLEFHRGSHTLAATLAVYSNHLYRHRVLIARETDQLVLATDLENPTYRTCPEKIALVNGGLMIINKAGIKHFDPNYSAGWSGIIDPLCEAGQLSAFVAPEVVYFNVDTPEIYFEAQAYLQQSGQS</sequence>
<dbReference type="InterPro" id="IPR050065">
    <property type="entry name" value="GlmU-like"/>
</dbReference>
<dbReference type="InterPro" id="IPR005835">
    <property type="entry name" value="NTP_transferase_dom"/>
</dbReference>
<accession>A0A0G0KR03</accession>
<evidence type="ECO:0000313" key="5">
    <source>
        <dbReference type="Proteomes" id="UP000034324"/>
    </source>
</evidence>
<keyword evidence="2" id="KW-0548">Nucleotidyltransferase</keyword>
<proteinExistence type="predicted"/>
<evidence type="ECO:0000313" key="4">
    <source>
        <dbReference type="EMBL" id="KKQ77910.1"/>
    </source>
</evidence>
<gene>
    <name evidence="4" type="ORF">US99_C0032G0011</name>
</gene>